<accession>A0ABP9L0C2</accession>
<dbReference type="Gene3D" id="3.40.630.30">
    <property type="match status" value="1"/>
</dbReference>
<dbReference type="Pfam" id="PF13302">
    <property type="entry name" value="Acetyltransf_3"/>
    <property type="match status" value="1"/>
</dbReference>
<reference evidence="4" key="1">
    <citation type="journal article" date="2019" name="Int. J. Syst. Evol. Microbiol.">
        <title>The Global Catalogue of Microorganisms (GCM) 10K type strain sequencing project: providing services to taxonomists for standard genome sequencing and annotation.</title>
        <authorList>
            <consortium name="The Broad Institute Genomics Platform"/>
            <consortium name="The Broad Institute Genome Sequencing Center for Infectious Disease"/>
            <person name="Wu L."/>
            <person name="Ma J."/>
        </authorList>
    </citation>
    <scope>NUCLEOTIDE SEQUENCE [LARGE SCALE GENOMIC DNA]</scope>
    <source>
        <strain evidence="4">JCM 18015</strain>
    </source>
</reference>
<proteinExistence type="predicted"/>
<feature type="domain" description="N-acetyltransferase" evidence="2">
    <location>
        <begin position="1"/>
        <end position="143"/>
    </location>
</feature>
<evidence type="ECO:0000313" key="3">
    <source>
        <dbReference type="EMBL" id="GAA5067375.1"/>
    </source>
</evidence>
<feature type="region of interest" description="Disordered" evidence="1">
    <location>
        <begin position="120"/>
        <end position="149"/>
    </location>
</feature>
<dbReference type="InterPro" id="IPR000182">
    <property type="entry name" value="GNAT_dom"/>
</dbReference>
<dbReference type="PROSITE" id="PS51186">
    <property type="entry name" value="GNAT"/>
    <property type="match status" value="1"/>
</dbReference>
<organism evidence="3 4">
    <name type="scientific">[Roseibacterium] beibuensis</name>
    <dbReference type="NCBI Taxonomy" id="1193142"/>
    <lineage>
        <taxon>Bacteria</taxon>
        <taxon>Pseudomonadati</taxon>
        <taxon>Pseudomonadota</taxon>
        <taxon>Alphaproteobacteria</taxon>
        <taxon>Rhodobacterales</taxon>
        <taxon>Roseobacteraceae</taxon>
        <taxon>Roseicyclus</taxon>
    </lineage>
</organism>
<evidence type="ECO:0000256" key="1">
    <source>
        <dbReference type="SAM" id="MobiDB-lite"/>
    </source>
</evidence>
<evidence type="ECO:0000313" key="4">
    <source>
        <dbReference type="Proteomes" id="UP001499910"/>
    </source>
</evidence>
<evidence type="ECO:0000259" key="2">
    <source>
        <dbReference type="PROSITE" id="PS51186"/>
    </source>
</evidence>
<keyword evidence="4" id="KW-1185">Reference proteome</keyword>
<sequence>MSCRPPEAGSAPTYRALFNEKGPARLALDRGEWERRGVAPWTLSHAGHDLGVGGFNIGFGRKGLQLSCYLLPEQWGNGLASEFVAHALDYAVRVFRETDVFAIIGPEHRAALKVLEKSGFRRDPTPPSQSGTRVMCWSAGPARRADRRR</sequence>
<name>A0ABP9L0C2_9RHOB</name>
<dbReference type="InterPro" id="IPR016181">
    <property type="entry name" value="Acyl_CoA_acyltransferase"/>
</dbReference>
<dbReference type="SUPFAM" id="SSF55729">
    <property type="entry name" value="Acyl-CoA N-acyltransferases (Nat)"/>
    <property type="match status" value="1"/>
</dbReference>
<protein>
    <recommendedName>
        <fullName evidence="2">N-acetyltransferase domain-containing protein</fullName>
    </recommendedName>
</protein>
<dbReference type="RefSeq" id="WP_259546648.1">
    <property type="nucleotide sequence ID" value="NZ_JANXIR010000001.1"/>
</dbReference>
<comment type="caution">
    <text evidence="3">The sequence shown here is derived from an EMBL/GenBank/DDBJ whole genome shotgun (WGS) entry which is preliminary data.</text>
</comment>
<gene>
    <name evidence="3" type="ORF">GCM10023209_06980</name>
</gene>
<dbReference type="Proteomes" id="UP001499910">
    <property type="component" value="Unassembled WGS sequence"/>
</dbReference>
<dbReference type="EMBL" id="BAABHW010000001">
    <property type="protein sequence ID" value="GAA5067375.1"/>
    <property type="molecule type" value="Genomic_DNA"/>
</dbReference>